<protein>
    <submittedName>
        <fullName evidence="1">Uncharacterized protein</fullName>
    </submittedName>
</protein>
<dbReference type="RefSeq" id="WP_171686707.1">
    <property type="nucleotide sequence ID" value="NZ_WHNZ01000071.1"/>
</dbReference>
<dbReference type="Proteomes" id="UP000618579">
    <property type="component" value="Unassembled WGS sequence"/>
</dbReference>
<evidence type="ECO:0000313" key="2">
    <source>
        <dbReference type="Proteomes" id="UP000618579"/>
    </source>
</evidence>
<dbReference type="EMBL" id="WHNZ01000071">
    <property type="protein sequence ID" value="NOV03902.1"/>
    <property type="molecule type" value="Genomic_DNA"/>
</dbReference>
<accession>A0ABX1ZV75</accession>
<gene>
    <name evidence="1" type="ORF">GC097_28305</name>
</gene>
<name>A0ABX1ZV75_9BACL</name>
<evidence type="ECO:0000313" key="1">
    <source>
        <dbReference type="EMBL" id="NOV03902.1"/>
    </source>
</evidence>
<proteinExistence type="predicted"/>
<reference evidence="1 2" key="1">
    <citation type="submission" date="2019-10" db="EMBL/GenBank/DDBJ databases">
        <title>Description of Paenibacillus pedi sp. nov.</title>
        <authorList>
            <person name="Carlier A."/>
            <person name="Qi S."/>
        </authorList>
    </citation>
    <scope>NUCLEOTIDE SEQUENCE [LARGE SCALE GENOMIC DNA]</scope>
    <source>
        <strain evidence="1 2">LMG 31457</strain>
    </source>
</reference>
<sequence>MTLLVNHVYGIVHRNVNGTITVFNGRVVSRGRTFIILRFMNNRGIVILRRLLLIRIIRFAAI</sequence>
<organism evidence="1 2">
    <name type="scientific">Paenibacillus planticolens</name>
    <dbReference type="NCBI Taxonomy" id="2654976"/>
    <lineage>
        <taxon>Bacteria</taxon>
        <taxon>Bacillati</taxon>
        <taxon>Bacillota</taxon>
        <taxon>Bacilli</taxon>
        <taxon>Bacillales</taxon>
        <taxon>Paenibacillaceae</taxon>
        <taxon>Paenibacillus</taxon>
    </lineage>
</organism>
<comment type="caution">
    <text evidence="1">The sequence shown here is derived from an EMBL/GenBank/DDBJ whole genome shotgun (WGS) entry which is preliminary data.</text>
</comment>
<keyword evidence="2" id="KW-1185">Reference proteome</keyword>